<accession>A0A8H6CQ11</accession>
<feature type="compositionally biased region" description="Polar residues" evidence="1">
    <location>
        <begin position="19"/>
        <end position="33"/>
    </location>
</feature>
<dbReference type="AlphaFoldDB" id="A0A8H6CQ11"/>
<comment type="caution">
    <text evidence="2">The sequence shown here is derived from an EMBL/GenBank/DDBJ whole genome shotgun (WGS) entry which is preliminary data.</text>
</comment>
<evidence type="ECO:0000256" key="1">
    <source>
        <dbReference type="SAM" id="MobiDB-lite"/>
    </source>
</evidence>
<evidence type="ECO:0000313" key="3">
    <source>
        <dbReference type="Proteomes" id="UP000593566"/>
    </source>
</evidence>
<proteinExistence type="predicted"/>
<gene>
    <name evidence="2" type="ORF">HO133_008572</name>
</gene>
<sequence>MDNQQSQSFKPKTDFTMDNPKSQNPQADEQSSAGGRGGLGDKLSSVAGEGTGGSGDSQSLLDKGISYLQQSVTGQSGQTDEASAQGDTSHHAAVDEAHPEKISEFLRDQNRSMTKEEGN</sequence>
<dbReference type="GeneID" id="59336968"/>
<dbReference type="Proteomes" id="UP000593566">
    <property type="component" value="Unassembled WGS sequence"/>
</dbReference>
<organism evidence="2 3">
    <name type="scientific">Letharia lupina</name>
    <dbReference type="NCBI Taxonomy" id="560253"/>
    <lineage>
        <taxon>Eukaryota</taxon>
        <taxon>Fungi</taxon>
        <taxon>Dikarya</taxon>
        <taxon>Ascomycota</taxon>
        <taxon>Pezizomycotina</taxon>
        <taxon>Lecanoromycetes</taxon>
        <taxon>OSLEUM clade</taxon>
        <taxon>Lecanoromycetidae</taxon>
        <taxon>Lecanorales</taxon>
        <taxon>Lecanorineae</taxon>
        <taxon>Parmeliaceae</taxon>
        <taxon>Letharia</taxon>
    </lineage>
</organism>
<feature type="compositionally biased region" description="Polar residues" evidence="1">
    <location>
        <begin position="1"/>
        <end position="10"/>
    </location>
</feature>
<evidence type="ECO:0000313" key="2">
    <source>
        <dbReference type="EMBL" id="KAF6227131.1"/>
    </source>
</evidence>
<dbReference type="EMBL" id="JACCJB010000005">
    <property type="protein sequence ID" value="KAF6227131.1"/>
    <property type="molecule type" value="Genomic_DNA"/>
</dbReference>
<feature type="compositionally biased region" description="Polar residues" evidence="1">
    <location>
        <begin position="67"/>
        <end position="87"/>
    </location>
</feature>
<name>A0A8H6CQ11_9LECA</name>
<keyword evidence="3" id="KW-1185">Reference proteome</keyword>
<reference evidence="2 3" key="1">
    <citation type="journal article" date="2020" name="Genomics">
        <title>Complete, high-quality genomes from long-read metagenomic sequencing of two wolf lichen thalli reveals enigmatic genome architecture.</title>
        <authorList>
            <person name="McKenzie S.K."/>
            <person name="Walston R.F."/>
            <person name="Allen J.L."/>
        </authorList>
    </citation>
    <scope>NUCLEOTIDE SEQUENCE [LARGE SCALE GENOMIC DNA]</scope>
    <source>
        <strain evidence="2">WasteWater1</strain>
    </source>
</reference>
<feature type="region of interest" description="Disordered" evidence="1">
    <location>
        <begin position="1"/>
        <end position="119"/>
    </location>
</feature>
<protein>
    <submittedName>
        <fullName evidence="2">Uncharacterized protein</fullName>
    </submittedName>
</protein>
<dbReference type="RefSeq" id="XP_037155439.1">
    <property type="nucleotide sequence ID" value="XM_037299438.1"/>
</dbReference>
<feature type="compositionally biased region" description="Basic and acidic residues" evidence="1">
    <location>
        <begin position="88"/>
        <end position="119"/>
    </location>
</feature>